<keyword evidence="2" id="KW-1185">Reference proteome</keyword>
<dbReference type="EnsemblPlants" id="OMERI06G04130.2">
    <property type="protein sequence ID" value="OMERI06G04130.2"/>
    <property type="gene ID" value="OMERI06G04130"/>
</dbReference>
<evidence type="ECO:0000313" key="2">
    <source>
        <dbReference type="Proteomes" id="UP000008021"/>
    </source>
</evidence>
<name>A0A0E0DX40_9ORYZ</name>
<reference evidence="1" key="2">
    <citation type="submission" date="2018-05" db="EMBL/GenBank/DDBJ databases">
        <title>OmerRS3 (Oryza meridionalis Reference Sequence Version 3).</title>
        <authorList>
            <person name="Zhang J."/>
            <person name="Kudrna D."/>
            <person name="Lee S."/>
            <person name="Talag J."/>
            <person name="Welchert J."/>
            <person name="Wing R.A."/>
        </authorList>
    </citation>
    <scope>NUCLEOTIDE SEQUENCE [LARGE SCALE GENOMIC DNA]</scope>
    <source>
        <strain evidence="1">cv. OR44</strain>
    </source>
</reference>
<reference evidence="1" key="1">
    <citation type="submission" date="2015-04" db="UniProtKB">
        <authorList>
            <consortium name="EnsemblPlants"/>
        </authorList>
    </citation>
    <scope>IDENTIFICATION</scope>
</reference>
<dbReference type="Proteomes" id="UP000008021">
    <property type="component" value="Chromosome 6"/>
</dbReference>
<dbReference type="Gramene" id="OMERI06G04130.2">
    <property type="protein sequence ID" value="OMERI06G04130.2"/>
    <property type="gene ID" value="OMERI06G04130"/>
</dbReference>
<evidence type="ECO:0000313" key="1">
    <source>
        <dbReference type="EnsemblPlants" id="OMERI06G04130.2"/>
    </source>
</evidence>
<sequence length="74" mass="7810">MAGRSAPAPKRPPSSSPPAAWAAKLFSMAETSSFIAAMAARGGGDAAMTMNPEDKKSLTKLLSKNMMYLAWFDS</sequence>
<dbReference type="AlphaFoldDB" id="A0A0E0DX40"/>
<organism evidence="1">
    <name type="scientific">Oryza meridionalis</name>
    <dbReference type="NCBI Taxonomy" id="40149"/>
    <lineage>
        <taxon>Eukaryota</taxon>
        <taxon>Viridiplantae</taxon>
        <taxon>Streptophyta</taxon>
        <taxon>Embryophyta</taxon>
        <taxon>Tracheophyta</taxon>
        <taxon>Spermatophyta</taxon>
        <taxon>Magnoliopsida</taxon>
        <taxon>Liliopsida</taxon>
        <taxon>Poales</taxon>
        <taxon>Poaceae</taxon>
        <taxon>BOP clade</taxon>
        <taxon>Oryzoideae</taxon>
        <taxon>Oryzeae</taxon>
        <taxon>Oryzinae</taxon>
        <taxon>Oryza</taxon>
    </lineage>
</organism>
<proteinExistence type="predicted"/>
<protein>
    <submittedName>
        <fullName evidence="1">Uncharacterized protein</fullName>
    </submittedName>
</protein>
<accession>A0A0E0DX40</accession>